<name>A0AC34RP07_9BILA</name>
<reference evidence="2" key="1">
    <citation type="submission" date="2022-11" db="UniProtKB">
        <authorList>
            <consortium name="WormBaseParasite"/>
        </authorList>
    </citation>
    <scope>IDENTIFICATION</scope>
</reference>
<accession>A0AC34RP07</accession>
<dbReference type="Proteomes" id="UP000887576">
    <property type="component" value="Unplaced"/>
</dbReference>
<evidence type="ECO:0000313" key="1">
    <source>
        <dbReference type="Proteomes" id="UP000887576"/>
    </source>
</evidence>
<sequence length="320" mass="35706">MNLMIFLFFSIFVGYNCQIIYSPENPEELPLNTTLTSHNDQWSLILKPSTTFNGTYVYSEDDEISFDLELTELIPKLSEVNPTKIVFNFNQDQVISINFLSAGNSFTIVIEQDSTGKGDAVALTNKTYLAMNIKDNSRISVDAKNSEVVTLVKPLTPRSEDGKNVISFSVRGINLKGSVKIFFKKKNLGFYGITPTNGTVPVAEQAAVGLYVGISIGALVVVLIIGLLLFYFCYFRPKQLEKIRKGQELKGVWKLFLFGKKADSDGPKADDADKVLDEVSVKKDEIRKRKALKRAKKMVKKDDSVKKEEGEAGSQSEEKD</sequence>
<organism evidence="1 2">
    <name type="scientific">Panagrolaimus sp. JU765</name>
    <dbReference type="NCBI Taxonomy" id="591449"/>
    <lineage>
        <taxon>Eukaryota</taxon>
        <taxon>Metazoa</taxon>
        <taxon>Ecdysozoa</taxon>
        <taxon>Nematoda</taxon>
        <taxon>Chromadorea</taxon>
        <taxon>Rhabditida</taxon>
        <taxon>Tylenchina</taxon>
        <taxon>Panagrolaimomorpha</taxon>
        <taxon>Panagrolaimoidea</taxon>
        <taxon>Panagrolaimidae</taxon>
        <taxon>Panagrolaimus</taxon>
    </lineage>
</organism>
<protein>
    <submittedName>
        <fullName evidence="2">Uncharacterized protein</fullName>
    </submittedName>
</protein>
<proteinExistence type="predicted"/>
<evidence type="ECO:0000313" key="2">
    <source>
        <dbReference type="WBParaSite" id="JU765_v2.g8791.t1"/>
    </source>
</evidence>
<dbReference type="WBParaSite" id="JU765_v2.g8791.t1">
    <property type="protein sequence ID" value="JU765_v2.g8791.t1"/>
    <property type="gene ID" value="JU765_v2.g8791"/>
</dbReference>